<dbReference type="Proteomes" id="UP000773614">
    <property type="component" value="Unassembled WGS sequence"/>
</dbReference>
<dbReference type="PANTHER" id="PTHR18968">
    <property type="entry name" value="THIAMINE PYROPHOSPHATE ENZYMES"/>
    <property type="match status" value="1"/>
</dbReference>
<dbReference type="Pfam" id="PF02776">
    <property type="entry name" value="TPP_enzyme_N"/>
    <property type="match status" value="1"/>
</dbReference>
<protein>
    <submittedName>
        <fullName evidence="5">Thiamine pyrophosphate-binding protein</fullName>
    </submittedName>
</protein>
<evidence type="ECO:0000313" key="5">
    <source>
        <dbReference type="EMBL" id="MYZ48233.1"/>
    </source>
</evidence>
<dbReference type="EMBL" id="SPKJ01000032">
    <property type="protein sequence ID" value="MYZ48233.1"/>
    <property type="molecule type" value="Genomic_DNA"/>
</dbReference>
<evidence type="ECO:0000259" key="3">
    <source>
        <dbReference type="Pfam" id="PF02775"/>
    </source>
</evidence>
<feature type="domain" description="Thiamine pyrophosphate enzyme TPP-binding" evidence="3">
    <location>
        <begin position="436"/>
        <end position="595"/>
    </location>
</feature>
<comment type="similarity">
    <text evidence="1">Belongs to the TPP enzyme family.</text>
</comment>
<dbReference type="Gene3D" id="3.40.50.1220">
    <property type="entry name" value="TPP-binding domain"/>
    <property type="match status" value="1"/>
</dbReference>
<organism evidence="5 6">
    <name type="scientific">Propylenella binzhouense</name>
    <dbReference type="NCBI Taxonomy" id="2555902"/>
    <lineage>
        <taxon>Bacteria</taxon>
        <taxon>Pseudomonadati</taxon>
        <taxon>Pseudomonadota</taxon>
        <taxon>Alphaproteobacteria</taxon>
        <taxon>Hyphomicrobiales</taxon>
        <taxon>Propylenellaceae</taxon>
        <taxon>Propylenella</taxon>
    </lineage>
</organism>
<gene>
    <name evidence="5" type="ORF">E4O86_10975</name>
</gene>
<evidence type="ECO:0000256" key="1">
    <source>
        <dbReference type="ARBA" id="ARBA00007812"/>
    </source>
</evidence>
<evidence type="ECO:0000259" key="4">
    <source>
        <dbReference type="Pfam" id="PF02776"/>
    </source>
</evidence>
<dbReference type="GO" id="GO:0030976">
    <property type="term" value="F:thiamine pyrophosphate binding"/>
    <property type="evidence" value="ECO:0007669"/>
    <property type="project" value="InterPro"/>
</dbReference>
<dbReference type="InterPro" id="IPR012001">
    <property type="entry name" value="Thiamin_PyroP_enz_TPP-bd_dom"/>
</dbReference>
<dbReference type="AlphaFoldDB" id="A0A964T4B9"/>
<comment type="caution">
    <text evidence="5">The sequence shown here is derived from an EMBL/GenBank/DDBJ whole genome shotgun (WGS) entry which is preliminary data.</text>
</comment>
<dbReference type="GO" id="GO:0003984">
    <property type="term" value="F:acetolactate synthase activity"/>
    <property type="evidence" value="ECO:0007669"/>
    <property type="project" value="TreeGrafter"/>
</dbReference>
<dbReference type="GO" id="GO:0050660">
    <property type="term" value="F:flavin adenine dinucleotide binding"/>
    <property type="evidence" value="ECO:0007669"/>
    <property type="project" value="TreeGrafter"/>
</dbReference>
<accession>A0A964T4B9</accession>
<keyword evidence="2" id="KW-0786">Thiamine pyrophosphate</keyword>
<dbReference type="SUPFAM" id="SSF52467">
    <property type="entry name" value="DHS-like NAD/FAD-binding domain"/>
    <property type="match status" value="1"/>
</dbReference>
<dbReference type="Pfam" id="PF02775">
    <property type="entry name" value="TPP_enzyme_C"/>
    <property type="match status" value="1"/>
</dbReference>
<sequence>MHMTDIAETEHSHHVAASNNAPEYGSDLMVQLLRDLGAEYIFLNPGSSYRGIHDSLVNFLGNRAPEIVLVTHEMIAVAMAHGYAKATGKAGFCILHNLVGLMNGSMSVFNAFCDQTPILILGGSGPADPAERRFIDWAHSANTQGDLVRPYVKWTDEPATLDAALDSMLRAYRKAVTPPYGPAYVSIDAGLQEQAIASAAMPDPKLPRYQAPPKIHPDPAMIDKVADALLGARMPLVIGGRFGIQPAVTAPLVRLVELAGAAYVDDRTIVCFPSEHPQNMSGDRKIRGEADLFVCFDCQDLTAATGGYGSTRSGIMGMGAGAKEAAVVDVSLGDYFGNSWTRFGGPTPPADMQVIADPLLALEHLVAAVERKLAAGAPAALSARRAAIAERHADLAARRKQKLEARFAETPVSLERITHEVYQAVKDEDWTLVVRNHRTWVEGCWPFAGAGQYLGGDGGGGVGYGPGAAAGAALALKGTGKLPVAMIGDGDFMMAPGAIWSAAHHRVPLLMVILNNRSWGNDELHQREVAEHRGRAVANAHIGQRTYDPDADLAGVARSFGAWAKGPIFDPAEIAGALREAITEVKAGRVAVVEVVTALT</sequence>
<feature type="domain" description="Thiamine pyrophosphate enzyme N-terminal TPP-binding" evidence="4">
    <location>
        <begin position="25"/>
        <end position="132"/>
    </location>
</feature>
<name>A0A964T4B9_9HYPH</name>
<proteinExistence type="inferred from homology"/>
<dbReference type="GO" id="GO:0005948">
    <property type="term" value="C:acetolactate synthase complex"/>
    <property type="evidence" value="ECO:0007669"/>
    <property type="project" value="TreeGrafter"/>
</dbReference>
<dbReference type="InterPro" id="IPR029035">
    <property type="entry name" value="DHS-like_NAD/FAD-binding_dom"/>
</dbReference>
<dbReference type="InterPro" id="IPR045229">
    <property type="entry name" value="TPP_enz"/>
</dbReference>
<dbReference type="Gene3D" id="3.40.50.970">
    <property type="match status" value="2"/>
</dbReference>
<dbReference type="CDD" id="cd07035">
    <property type="entry name" value="TPP_PYR_POX_like"/>
    <property type="match status" value="1"/>
</dbReference>
<dbReference type="InterPro" id="IPR011766">
    <property type="entry name" value="TPP_enzyme_TPP-bd"/>
</dbReference>
<dbReference type="InterPro" id="IPR029061">
    <property type="entry name" value="THDP-binding"/>
</dbReference>
<dbReference type="SUPFAM" id="SSF52518">
    <property type="entry name" value="Thiamin diphosphate-binding fold (THDP-binding)"/>
    <property type="match status" value="2"/>
</dbReference>
<dbReference type="PANTHER" id="PTHR18968:SF13">
    <property type="entry name" value="ACETOLACTATE SYNTHASE CATALYTIC SUBUNIT, MITOCHONDRIAL"/>
    <property type="match status" value="1"/>
</dbReference>
<evidence type="ECO:0000313" key="6">
    <source>
        <dbReference type="Proteomes" id="UP000773614"/>
    </source>
</evidence>
<evidence type="ECO:0000256" key="2">
    <source>
        <dbReference type="ARBA" id="ARBA00023052"/>
    </source>
</evidence>
<reference evidence="5" key="1">
    <citation type="submission" date="2019-03" db="EMBL/GenBank/DDBJ databases">
        <title>Afifella sp. nov., isolated from activated sludge.</title>
        <authorList>
            <person name="Li Q."/>
            <person name="Liu Y."/>
        </authorList>
    </citation>
    <scope>NUCLEOTIDE SEQUENCE</scope>
    <source>
        <strain evidence="5">L72</strain>
    </source>
</reference>
<dbReference type="GO" id="GO:0009097">
    <property type="term" value="P:isoleucine biosynthetic process"/>
    <property type="evidence" value="ECO:0007669"/>
    <property type="project" value="TreeGrafter"/>
</dbReference>
<dbReference type="GO" id="GO:0009099">
    <property type="term" value="P:L-valine biosynthetic process"/>
    <property type="evidence" value="ECO:0007669"/>
    <property type="project" value="TreeGrafter"/>
</dbReference>
<keyword evidence="6" id="KW-1185">Reference proteome</keyword>